<dbReference type="CDD" id="cd08288">
    <property type="entry name" value="MDR_yhdh"/>
    <property type="match status" value="1"/>
</dbReference>
<dbReference type="PANTHER" id="PTHR43677:SF1">
    <property type="entry name" value="ACRYLYL-COA REDUCTASE ACUI-RELATED"/>
    <property type="match status" value="1"/>
</dbReference>
<dbReference type="Proteomes" id="UP000186806">
    <property type="component" value="Unassembled WGS sequence"/>
</dbReference>
<dbReference type="RefSeq" id="WP_075369551.1">
    <property type="nucleotide sequence ID" value="NZ_MSDQ01000027.1"/>
</dbReference>
<dbReference type="InterPro" id="IPR014188">
    <property type="entry name" value="Acrylyl-CoA_reductase_AcuI"/>
</dbReference>
<dbReference type="InterPro" id="IPR011032">
    <property type="entry name" value="GroES-like_sf"/>
</dbReference>
<feature type="domain" description="Enoyl reductase (ER)" evidence="1">
    <location>
        <begin position="11"/>
        <end position="325"/>
    </location>
</feature>
<dbReference type="InterPro" id="IPR013149">
    <property type="entry name" value="ADH-like_C"/>
</dbReference>
<accession>A0A1Q8TBR1</accession>
<comment type="caution">
    <text evidence="2">The sequence shown here is derived from an EMBL/GenBank/DDBJ whole genome shotgun (WGS) entry which is preliminary data.</text>
</comment>
<dbReference type="SUPFAM" id="SSF51735">
    <property type="entry name" value="NAD(P)-binding Rossmann-fold domains"/>
    <property type="match status" value="1"/>
</dbReference>
<dbReference type="InterPro" id="IPR020843">
    <property type="entry name" value="ER"/>
</dbReference>
<dbReference type="InterPro" id="IPR036291">
    <property type="entry name" value="NAD(P)-bd_dom_sf"/>
</dbReference>
<dbReference type="GO" id="GO:0043957">
    <property type="term" value="F:acryloyl-CoA reductase (NADPH) activity"/>
    <property type="evidence" value="ECO:0007669"/>
    <property type="project" value="TreeGrafter"/>
</dbReference>
<gene>
    <name evidence="2" type="ORF">BTW10_11690</name>
</gene>
<dbReference type="Gene3D" id="3.90.180.10">
    <property type="entry name" value="Medium-chain alcohol dehydrogenases, catalytic domain"/>
    <property type="match status" value="1"/>
</dbReference>
<organism evidence="2 3">
    <name type="scientific">Chromohalobacter japonicus</name>
    <dbReference type="NCBI Taxonomy" id="223900"/>
    <lineage>
        <taxon>Bacteria</taxon>
        <taxon>Pseudomonadati</taxon>
        <taxon>Pseudomonadota</taxon>
        <taxon>Gammaproteobacteria</taxon>
        <taxon>Oceanospirillales</taxon>
        <taxon>Halomonadaceae</taxon>
        <taxon>Chromohalobacter</taxon>
    </lineage>
</organism>
<dbReference type="EMBL" id="MSDQ01000027">
    <property type="protein sequence ID" value="OLO11120.1"/>
    <property type="molecule type" value="Genomic_DNA"/>
</dbReference>
<evidence type="ECO:0000259" key="1">
    <source>
        <dbReference type="SMART" id="SM00829"/>
    </source>
</evidence>
<dbReference type="SUPFAM" id="SSF50129">
    <property type="entry name" value="GroES-like"/>
    <property type="match status" value="1"/>
</dbReference>
<dbReference type="PANTHER" id="PTHR43677">
    <property type="entry name" value="SHORT-CHAIN DEHYDROGENASE/REDUCTASE"/>
    <property type="match status" value="1"/>
</dbReference>
<dbReference type="NCBIfam" id="TIGR02823">
    <property type="entry name" value="oxido_YhdH"/>
    <property type="match status" value="1"/>
</dbReference>
<name>A0A1Q8TBR1_9GAMM</name>
<dbReference type="Gene3D" id="3.40.50.720">
    <property type="entry name" value="NAD(P)-binding Rossmann-like Domain"/>
    <property type="match status" value="1"/>
</dbReference>
<keyword evidence="3" id="KW-1185">Reference proteome</keyword>
<protein>
    <submittedName>
        <fullName evidence="2">Alcohol dehydrogenase</fullName>
    </submittedName>
</protein>
<dbReference type="Pfam" id="PF00107">
    <property type="entry name" value="ADH_zinc_N"/>
    <property type="match status" value="1"/>
</dbReference>
<reference evidence="2 3" key="1">
    <citation type="submission" date="2016-12" db="EMBL/GenBank/DDBJ databases">
        <title>Draft genome sequences of strains Salinicola socius SMB35, Salinicola sp. MH3R3-1 and Chromohalobacter sp. SMB17 from the Verkhnekamsk potash mining region of Russia.</title>
        <authorList>
            <person name="Mavrodi D.V."/>
            <person name="Olsson B.E."/>
            <person name="Korsakova E.S."/>
            <person name="Pyankova A."/>
            <person name="Mavrodi O.V."/>
            <person name="Plotnikova E.G."/>
        </authorList>
    </citation>
    <scope>NUCLEOTIDE SEQUENCE [LARGE SCALE GENOMIC DNA]</scope>
    <source>
        <strain evidence="2 3">SMB17</strain>
    </source>
</reference>
<dbReference type="InterPro" id="IPR051397">
    <property type="entry name" value="Zn-ADH-like_protein"/>
</dbReference>
<dbReference type="InterPro" id="IPR013154">
    <property type="entry name" value="ADH-like_N"/>
</dbReference>
<dbReference type="SMART" id="SM00829">
    <property type="entry name" value="PKS_ER"/>
    <property type="match status" value="1"/>
</dbReference>
<evidence type="ECO:0000313" key="3">
    <source>
        <dbReference type="Proteomes" id="UP000186806"/>
    </source>
</evidence>
<sequence>MTSFKAILVSKDDEGYQARMTSLSPEQLPKEPIEVAVEYSTLNYKDALAITGESPIIRHFPLVPGIDLAGLVTKSEDPKFKVGDAVMLNGWGVGESKWGGMSQRAAVRGEWLLPLPEPFSTKEAMAIGTAGYTAALCVLALKQHNIMPADGDVLVTGASGGVGSIAVNLLSNLGYRVVASTGKSSEVDWLKRQGAADVIDRTELSSSNRPLAAERWSGVVDTVGSHTLASACASTQYGGVVTACGLAQGMDFPATVAPFILRGITLVGIDSVYCSKERRFQAWDLLAKYLERTALQQLVTTIGLDEVSERAPDMLAGRLKGRIVVDVNV</sequence>
<dbReference type="Pfam" id="PF08240">
    <property type="entry name" value="ADH_N"/>
    <property type="match status" value="1"/>
</dbReference>
<proteinExistence type="predicted"/>
<evidence type="ECO:0000313" key="2">
    <source>
        <dbReference type="EMBL" id="OLO11120.1"/>
    </source>
</evidence>
<dbReference type="AlphaFoldDB" id="A0A1Q8TBR1"/>